<protein>
    <submittedName>
        <fullName evidence="2">Uncharacterized protein</fullName>
    </submittedName>
</protein>
<accession>A0A0A9EVQ1</accession>
<sequence>MSTLPEVKLLQAWAELCNRSKRKISDSRARSNIHAPQVLQASGISHHPEPPLIDSSKTSKSKVSDSLPIVPNHSKGSIGDVQSLEPDLGQ</sequence>
<dbReference type="EMBL" id="GBRH01193754">
    <property type="protein sequence ID" value="JAE04142.1"/>
    <property type="molecule type" value="Transcribed_RNA"/>
</dbReference>
<feature type="region of interest" description="Disordered" evidence="1">
    <location>
        <begin position="21"/>
        <end position="90"/>
    </location>
</feature>
<dbReference type="AlphaFoldDB" id="A0A0A9EVQ1"/>
<evidence type="ECO:0000313" key="2">
    <source>
        <dbReference type="EMBL" id="JAE04142.1"/>
    </source>
</evidence>
<evidence type="ECO:0000256" key="1">
    <source>
        <dbReference type="SAM" id="MobiDB-lite"/>
    </source>
</evidence>
<name>A0A0A9EVQ1_ARUDO</name>
<reference evidence="2" key="2">
    <citation type="journal article" date="2015" name="Data Brief">
        <title>Shoot transcriptome of the giant reed, Arundo donax.</title>
        <authorList>
            <person name="Barrero R.A."/>
            <person name="Guerrero F.D."/>
            <person name="Moolhuijzen P."/>
            <person name="Goolsby J.A."/>
            <person name="Tidwell J."/>
            <person name="Bellgard S.E."/>
            <person name="Bellgard M.I."/>
        </authorList>
    </citation>
    <scope>NUCLEOTIDE SEQUENCE</scope>
    <source>
        <tissue evidence="2">Shoot tissue taken approximately 20 cm above the soil surface</tissue>
    </source>
</reference>
<organism evidence="2">
    <name type="scientific">Arundo donax</name>
    <name type="common">Giant reed</name>
    <name type="synonym">Donax arundinaceus</name>
    <dbReference type="NCBI Taxonomy" id="35708"/>
    <lineage>
        <taxon>Eukaryota</taxon>
        <taxon>Viridiplantae</taxon>
        <taxon>Streptophyta</taxon>
        <taxon>Embryophyta</taxon>
        <taxon>Tracheophyta</taxon>
        <taxon>Spermatophyta</taxon>
        <taxon>Magnoliopsida</taxon>
        <taxon>Liliopsida</taxon>
        <taxon>Poales</taxon>
        <taxon>Poaceae</taxon>
        <taxon>PACMAD clade</taxon>
        <taxon>Arundinoideae</taxon>
        <taxon>Arundineae</taxon>
        <taxon>Arundo</taxon>
    </lineage>
</organism>
<proteinExistence type="predicted"/>
<reference evidence="2" key="1">
    <citation type="submission" date="2014-09" db="EMBL/GenBank/DDBJ databases">
        <authorList>
            <person name="Magalhaes I.L.F."/>
            <person name="Oliveira U."/>
            <person name="Santos F.R."/>
            <person name="Vidigal T.H.D.A."/>
            <person name="Brescovit A.D."/>
            <person name="Santos A.J."/>
        </authorList>
    </citation>
    <scope>NUCLEOTIDE SEQUENCE</scope>
    <source>
        <tissue evidence="2">Shoot tissue taken approximately 20 cm above the soil surface</tissue>
    </source>
</reference>